<comment type="caution">
    <text evidence="9">The sequence shown here is derived from an EMBL/GenBank/DDBJ whole genome shotgun (WGS) entry which is preliminary data.</text>
</comment>
<dbReference type="PROSITE" id="PS50873">
    <property type="entry name" value="PEROXIDASE_4"/>
    <property type="match status" value="1"/>
</dbReference>
<dbReference type="GO" id="GO:0005829">
    <property type="term" value="C:cytosol"/>
    <property type="evidence" value="ECO:0007669"/>
    <property type="project" value="GOC"/>
</dbReference>
<dbReference type="EMBL" id="BDGU01001114">
    <property type="protein sequence ID" value="GAW09533.1"/>
    <property type="molecule type" value="Genomic_DNA"/>
</dbReference>
<evidence type="ECO:0000256" key="5">
    <source>
        <dbReference type="RuleBase" id="RU004241"/>
    </source>
</evidence>
<dbReference type="GO" id="GO:0005768">
    <property type="term" value="C:endosome"/>
    <property type="evidence" value="ECO:0007669"/>
    <property type="project" value="TreeGrafter"/>
</dbReference>
<keyword evidence="3 7" id="KW-1133">Transmembrane helix</keyword>
<evidence type="ECO:0000256" key="6">
    <source>
        <dbReference type="RuleBase" id="RU363051"/>
    </source>
</evidence>
<protein>
    <recommendedName>
        <fullName evidence="6">Peroxidase</fullName>
        <ecNumber evidence="6">1.11.1.-</ecNumber>
    </recommendedName>
</protein>
<dbReference type="GO" id="GO:0005802">
    <property type="term" value="C:trans-Golgi network"/>
    <property type="evidence" value="ECO:0007669"/>
    <property type="project" value="TreeGrafter"/>
</dbReference>
<dbReference type="EC" id="1.11.1.-" evidence="6"/>
<evidence type="ECO:0000256" key="4">
    <source>
        <dbReference type="ARBA" id="ARBA00023136"/>
    </source>
</evidence>
<dbReference type="Proteomes" id="UP000188533">
    <property type="component" value="Unassembled WGS sequence"/>
</dbReference>
<name>A0A1Q3EQQ7_LENED</name>
<dbReference type="PRINTS" id="PR00458">
    <property type="entry name" value="PEROXIDASE"/>
</dbReference>
<dbReference type="Pfam" id="PF00141">
    <property type="entry name" value="peroxidase"/>
    <property type="match status" value="1"/>
</dbReference>
<keyword evidence="6" id="KW-0575">Peroxidase</keyword>
<evidence type="ECO:0000256" key="7">
    <source>
        <dbReference type="SAM" id="Phobius"/>
    </source>
</evidence>
<dbReference type="Gene3D" id="1.10.520.10">
    <property type="match status" value="1"/>
</dbReference>
<reference evidence="9 10" key="2">
    <citation type="submission" date="2017-02" db="EMBL/GenBank/DDBJ databases">
        <title>A genome survey and senescence transcriptome analysis in Lentinula edodes.</title>
        <authorList>
            <person name="Sakamoto Y."/>
            <person name="Nakade K."/>
            <person name="Sato S."/>
            <person name="Yoshida Y."/>
            <person name="Miyazaki K."/>
            <person name="Natsume S."/>
            <person name="Konno N."/>
        </authorList>
    </citation>
    <scope>NUCLEOTIDE SEQUENCE [LARGE SCALE GENOMIC DNA]</scope>
    <source>
        <strain evidence="9 10">NBRC 111202</strain>
    </source>
</reference>
<keyword evidence="6" id="KW-0560">Oxidoreductase</keyword>
<keyword evidence="2 7" id="KW-0812">Transmembrane</keyword>
<dbReference type="InterPro" id="IPR006603">
    <property type="entry name" value="PQ-loop_rpt"/>
</dbReference>
<accession>A0A1Q3EQQ7</accession>
<organism evidence="9 10">
    <name type="scientific">Lentinula edodes</name>
    <name type="common">Shiitake mushroom</name>
    <name type="synonym">Lentinus edodes</name>
    <dbReference type="NCBI Taxonomy" id="5353"/>
    <lineage>
        <taxon>Eukaryota</taxon>
        <taxon>Fungi</taxon>
        <taxon>Dikarya</taxon>
        <taxon>Basidiomycota</taxon>
        <taxon>Agaricomycotina</taxon>
        <taxon>Agaricomycetes</taxon>
        <taxon>Agaricomycetidae</taxon>
        <taxon>Agaricales</taxon>
        <taxon>Marasmiineae</taxon>
        <taxon>Omphalotaceae</taxon>
        <taxon>Lentinula</taxon>
    </lineage>
</organism>
<dbReference type="SUPFAM" id="SSF48113">
    <property type="entry name" value="Heme-dependent peroxidases"/>
    <property type="match status" value="1"/>
</dbReference>
<dbReference type="PANTHER" id="PTHR14856">
    <property type="entry name" value="PQ-LOOP REPEAT-CONTAINING PROTEIN 1-LIKE PROTEIN"/>
    <property type="match status" value="1"/>
</dbReference>
<evidence type="ECO:0000313" key="9">
    <source>
        <dbReference type="EMBL" id="GAW09533.1"/>
    </source>
</evidence>
<dbReference type="GO" id="GO:0020037">
    <property type="term" value="F:heme binding"/>
    <property type="evidence" value="ECO:0007669"/>
    <property type="project" value="UniProtKB-UniRule"/>
</dbReference>
<dbReference type="AlphaFoldDB" id="A0A1Q3EQQ7"/>
<proteinExistence type="inferred from homology"/>
<dbReference type="InterPro" id="IPR010255">
    <property type="entry name" value="Haem_peroxidase_sf"/>
</dbReference>
<sequence>MKLNANYPKLSYMVYSFPLLYSRVNIILTLIGYAHSFSTFQWPNPQLRYADNQLYEGSMGILVQDCPSRENTTIPAQWLRIAYHDMSTHDIDDGSGGLDASIQYELDRPQNIGQGMIDSLNDFKAFRIATPFFGMADTIALGAVFAVAGCGGPLIPFSAGRVDATEPGPETVPEPQQDLASHTEAFRRQGFSPTEMIGLVACGHTLGGVRQVDFPLIVTDTEDVVQSFDTTINFDNAVVSEYLQNTTQNILVVGPNVTTRSDFRIFASDGNVTMQSFLSSDTFAETCKDLIGRMINTVPNGVTLTQPISEPFDYVVSEPLFSYRNGTLSMATTLRVMTENPSRTVTMLWVDRQGSSCPPIGCTSPSISTQQVVFSLIGNLQGLTGTRYSFNATINASTSISKFWFEINENDGSDPIVVDNGGSGFVIEQDSMFIDNSRSENVLLSSSFNEYRKVVVAVRGDTSSSVSITTFDPNSDASAPPYLLTVITTNLQLDDSNPSEGGFTFFTVNISETVNFVSISGNIGGVSYVQENFDMTVAWQWDLHWFMPTKPIPLDSTGFSRDVCAILLIANITRCFFWLGDRFELALLVQSVLMILAQLALLYICIIYRPRIGPENLGNSNRLYSFWQWSSYTQYIEFLAGLILCQAILFLIFGRSRVFITLLGFFALGLESTLPIPQLISNYKQRSLYGFRMSTLIGWLGGDSFKTVYFFLQNSPLQFKVCAIFQLSIDFAILGQRRKSHDKFPRVYSESSLSNEQSVSLPKVGGRGIDLFPD</sequence>
<feature type="transmembrane region" description="Helical" evidence="7">
    <location>
        <begin position="12"/>
        <end position="34"/>
    </location>
</feature>
<dbReference type="Pfam" id="PF04193">
    <property type="entry name" value="PQ-loop"/>
    <property type="match status" value="1"/>
</dbReference>
<evidence type="ECO:0000256" key="1">
    <source>
        <dbReference type="ARBA" id="ARBA00004141"/>
    </source>
</evidence>
<comment type="similarity">
    <text evidence="5">Belongs to the peroxidase family.</text>
</comment>
<dbReference type="InterPro" id="IPR052241">
    <property type="entry name" value="SLC66/Scramblase_ANY1"/>
</dbReference>
<dbReference type="GO" id="GO:0016020">
    <property type="term" value="C:membrane"/>
    <property type="evidence" value="ECO:0007669"/>
    <property type="project" value="UniProtKB-SubCell"/>
</dbReference>
<evidence type="ECO:0000259" key="8">
    <source>
        <dbReference type="PROSITE" id="PS50873"/>
    </source>
</evidence>
<evidence type="ECO:0000256" key="3">
    <source>
        <dbReference type="ARBA" id="ARBA00022989"/>
    </source>
</evidence>
<reference evidence="9 10" key="1">
    <citation type="submission" date="2016-08" db="EMBL/GenBank/DDBJ databases">
        <authorList>
            <consortium name="Lentinula edodes genome sequencing consortium"/>
            <person name="Sakamoto Y."/>
            <person name="Nakade K."/>
            <person name="Sato S."/>
            <person name="Yoshida Y."/>
            <person name="Miyazaki K."/>
            <person name="Natsume S."/>
            <person name="Konno N."/>
        </authorList>
    </citation>
    <scope>NUCLEOTIDE SEQUENCE [LARGE SCALE GENOMIC DNA]</scope>
    <source>
        <strain evidence="9 10">NBRC 111202</strain>
    </source>
</reference>
<feature type="transmembrane region" description="Helical" evidence="7">
    <location>
        <begin position="689"/>
        <end position="711"/>
    </location>
</feature>
<feature type="transmembrane region" description="Helical" evidence="7">
    <location>
        <begin position="658"/>
        <end position="677"/>
    </location>
</feature>
<feature type="transmembrane region" description="Helical" evidence="7">
    <location>
        <begin position="629"/>
        <end position="652"/>
    </location>
</feature>
<evidence type="ECO:0000256" key="2">
    <source>
        <dbReference type="ARBA" id="ARBA00022692"/>
    </source>
</evidence>
<feature type="transmembrane region" description="Helical" evidence="7">
    <location>
        <begin position="585"/>
        <end position="608"/>
    </location>
</feature>
<dbReference type="Gene3D" id="1.20.1280.290">
    <property type="match status" value="1"/>
</dbReference>
<dbReference type="InterPro" id="IPR002016">
    <property type="entry name" value="Haem_peroxidase"/>
</dbReference>
<evidence type="ECO:0000313" key="10">
    <source>
        <dbReference type="Proteomes" id="UP000188533"/>
    </source>
</evidence>
<dbReference type="GO" id="GO:0006979">
    <property type="term" value="P:response to oxidative stress"/>
    <property type="evidence" value="ECO:0007669"/>
    <property type="project" value="InterPro"/>
</dbReference>
<gene>
    <name evidence="9" type="ORF">LENED_011694</name>
</gene>
<dbReference type="GO" id="GO:0004601">
    <property type="term" value="F:peroxidase activity"/>
    <property type="evidence" value="ECO:0007669"/>
    <property type="project" value="UniProtKB-KW"/>
</dbReference>
<comment type="subcellular location">
    <subcellularLocation>
        <location evidence="1">Membrane</location>
        <topology evidence="1">Multi-pass membrane protein</topology>
    </subcellularLocation>
</comment>
<dbReference type="GO" id="GO:0042147">
    <property type="term" value="P:retrograde transport, endosome to Golgi"/>
    <property type="evidence" value="ECO:0007669"/>
    <property type="project" value="TreeGrafter"/>
</dbReference>
<dbReference type="GO" id="GO:0045332">
    <property type="term" value="P:phospholipid translocation"/>
    <property type="evidence" value="ECO:0007669"/>
    <property type="project" value="TreeGrafter"/>
</dbReference>
<dbReference type="GO" id="GO:0046872">
    <property type="term" value="F:metal ion binding"/>
    <property type="evidence" value="ECO:0007669"/>
    <property type="project" value="UniProtKB-UniRule"/>
</dbReference>
<keyword evidence="10" id="KW-1185">Reference proteome</keyword>
<feature type="domain" description="Plant heme peroxidase family profile" evidence="8">
    <location>
        <begin position="69"/>
        <end position="281"/>
    </location>
</feature>
<dbReference type="STRING" id="5353.A0A1Q3EQQ7"/>
<feature type="transmembrane region" description="Helical" evidence="7">
    <location>
        <begin position="559"/>
        <end position="579"/>
    </location>
</feature>
<dbReference type="PANTHER" id="PTHR14856:SF9">
    <property type="entry name" value="PQ-LOOP REPEAT-CONTAINING PROTEIN 1"/>
    <property type="match status" value="1"/>
</dbReference>
<keyword evidence="4 7" id="KW-0472">Membrane</keyword>